<keyword evidence="2" id="KW-1185">Reference proteome</keyword>
<evidence type="ECO:0000313" key="1">
    <source>
        <dbReference type="EMBL" id="KAG5446843.1"/>
    </source>
</evidence>
<sequence>MPKRFSAKLQLPRTTMRTDLKDMKNFLAVHGTLVKPYYANTFNHPEDSELSEVFFENDSVKIVESESQLKKTLSMASEFSCNEGEILEFFERLRRILQIRSSQIQHAAASCGSACQFSPIFFAQVLESVLETCKSNLEFPKEDSKRSLSPLHVVGSSDCDILYHVTSILCMLSNPYHNGTSTGIVVVCYSQKLVLPLYVLSDIIAECSPPLNLYSFLPSTRTSEFRRPGYVIPIIFDSADIDSAARQCLGLVKHHDICFWHSSVILVEESVELKFLEKLQHMVVEVCGDDASEEASQGQLHSKETLSYIEALKSKFGATVLTSQNQLPRFLYNVPPSALSSDLQWGIAPIGHIIRFRTAKEMCSIVKHFSNQVRYTQGELLNSHGHLSISINIWLNSPALCWQLADTVSSSGIQIIFINASSGRLVSALYKGIVDCDDFGSPYSLPGLIASTDDSKMALSFANLLSVSNRAQNSWSAQSFANIRRKVLGNFLGNDLFTSIARGAWESFVGTSTSLLSCGERFGLLDNEQTNEGGLIIARQWMKPCGPVAIFLRENHSENSRFITFLFHTVLQAIFSGNSVILCLTEDAMQLENHCWFTEKFNTLVLGLPENLVMRCSFPTLSKDNLPTVLKFLGHPAAIILPEPRWDAVTCCGTSEGHTRYCLVNRITLFWSTGAAMFSN</sequence>
<dbReference type="GO" id="GO:0016620">
    <property type="term" value="F:oxidoreductase activity, acting on the aldehyde or oxo group of donors, NAD or NADP as acceptor"/>
    <property type="evidence" value="ECO:0007669"/>
    <property type="project" value="InterPro"/>
</dbReference>
<evidence type="ECO:0000313" key="2">
    <source>
        <dbReference type="Proteomes" id="UP000286415"/>
    </source>
</evidence>
<dbReference type="InterPro" id="IPR016161">
    <property type="entry name" value="Ald_DH/histidinol_DH"/>
</dbReference>
<dbReference type="SUPFAM" id="SSF53720">
    <property type="entry name" value="ALDH-like"/>
    <property type="match status" value="1"/>
</dbReference>
<organism evidence="1 2">
    <name type="scientific">Clonorchis sinensis</name>
    <name type="common">Chinese liver fluke</name>
    <dbReference type="NCBI Taxonomy" id="79923"/>
    <lineage>
        <taxon>Eukaryota</taxon>
        <taxon>Metazoa</taxon>
        <taxon>Spiralia</taxon>
        <taxon>Lophotrochozoa</taxon>
        <taxon>Platyhelminthes</taxon>
        <taxon>Trematoda</taxon>
        <taxon>Digenea</taxon>
        <taxon>Opisthorchiida</taxon>
        <taxon>Opisthorchiata</taxon>
        <taxon>Opisthorchiidae</taxon>
        <taxon>Clonorchis</taxon>
    </lineage>
</organism>
<dbReference type="Gene3D" id="3.40.309.10">
    <property type="entry name" value="Aldehyde Dehydrogenase, Chain A, domain 2"/>
    <property type="match status" value="1"/>
</dbReference>
<dbReference type="InParanoid" id="A0A419QHU2"/>
<accession>A0A419QHU2</accession>
<name>A0A419QHU2_CLOSI</name>
<dbReference type="EMBL" id="NIRI02000050">
    <property type="protein sequence ID" value="KAG5446843.1"/>
    <property type="molecule type" value="Genomic_DNA"/>
</dbReference>
<reference evidence="1 2" key="1">
    <citation type="journal article" date="2018" name="Biotechnol. Adv.">
        <title>Improved genomic resources and new bioinformatic workflow for the carcinogenic parasite Clonorchis sinensis: Biotechnological implications.</title>
        <authorList>
            <person name="Wang D."/>
            <person name="Korhonen P.K."/>
            <person name="Gasser R.B."/>
            <person name="Young N.D."/>
        </authorList>
    </citation>
    <scope>NUCLEOTIDE SEQUENCE [LARGE SCALE GENOMIC DNA]</scope>
    <source>
        <strain evidence="1">Cs-k2</strain>
    </source>
</reference>
<reference evidence="1 2" key="2">
    <citation type="journal article" date="2021" name="Genomics">
        <title>High-quality reference genome for Clonorchis sinensis.</title>
        <authorList>
            <person name="Young N.D."/>
            <person name="Stroehlein A.J."/>
            <person name="Kinkar L."/>
            <person name="Wang T."/>
            <person name="Sohn W.M."/>
            <person name="Chang B.C.H."/>
            <person name="Kaur P."/>
            <person name="Weisz D."/>
            <person name="Dudchenko O."/>
            <person name="Aiden E.L."/>
            <person name="Korhonen P.K."/>
            <person name="Gasser R.B."/>
        </authorList>
    </citation>
    <scope>NUCLEOTIDE SEQUENCE [LARGE SCALE GENOMIC DNA]</scope>
    <source>
        <strain evidence="1">Cs-k2</strain>
    </source>
</reference>
<gene>
    <name evidence="1" type="ORF">CSKR_101025</name>
</gene>
<comment type="caution">
    <text evidence="1">The sequence shown here is derived from an EMBL/GenBank/DDBJ whole genome shotgun (WGS) entry which is preliminary data.</text>
</comment>
<proteinExistence type="predicted"/>
<dbReference type="InterPro" id="IPR016163">
    <property type="entry name" value="Ald_DH_C"/>
</dbReference>
<protein>
    <submittedName>
        <fullName evidence="1">Uncharacterized protein</fullName>
    </submittedName>
</protein>
<dbReference type="OrthoDB" id="6275007at2759"/>
<dbReference type="Proteomes" id="UP000286415">
    <property type="component" value="Unassembled WGS sequence"/>
</dbReference>
<dbReference type="AlphaFoldDB" id="A0A419QHU2"/>